<accession>W6UUS7</accession>
<protein>
    <submittedName>
        <fullName evidence="1">Uncharacterized protein</fullName>
    </submittedName>
</protein>
<reference evidence="1 2" key="1">
    <citation type="journal article" date="2013" name="Nat. Genet.">
        <title>The genome of the hydatid tapeworm Echinococcus granulosus.</title>
        <authorList>
            <person name="Zheng H."/>
            <person name="Zhang W."/>
            <person name="Zhang L."/>
            <person name="Zhang Z."/>
            <person name="Li J."/>
            <person name="Lu G."/>
            <person name="Zhu Y."/>
            <person name="Wang Y."/>
            <person name="Huang Y."/>
            <person name="Liu J."/>
            <person name="Kang H."/>
            <person name="Chen J."/>
            <person name="Wang L."/>
            <person name="Chen A."/>
            <person name="Yu S."/>
            <person name="Gao Z."/>
            <person name="Jin L."/>
            <person name="Gu W."/>
            <person name="Wang Z."/>
            <person name="Zhao L."/>
            <person name="Shi B."/>
            <person name="Wen H."/>
            <person name="Lin R."/>
            <person name="Jones M.K."/>
            <person name="Brejova B."/>
            <person name="Vinar T."/>
            <person name="Zhao G."/>
            <person name="McManus D.P."/>
            <person name="Chen Z."/>
            <person name="Zhou Y."/>
            <person name="Wang S."/>
        </authorList>
    </citation>
    <scope>NUCLEOTIDE SEQUENCE [LARGE SCALE GENOMIC DNA]</scope>
</reference>
<dbReference type="EMBL" id="APAU02000003">
    <property type="protein sequence ID" value="EUB64411.1"/>
    <property type="molecule type" value="Genomic_DNA"/>
</dbReference>
<organism evidence="1 2">
    <name type="scientific">Echinococcus granulosus</name>
    <name type="common">Hydatid tapeworm</name>
    <dbReference type="NCBI Taxonomy" id="6210"/>
    <lineage>
        <taxon>Eukaryota</taxon>
        <taxon>Metazoa</taxon>
        <taxon>Spiralia</taxon>
        <taxon>Lophotrochozoa</taxon>
        <taxon>Platyhelminthes</taxon>
        <taxon>Cestoda</taxon>
        <taxon>Eucestoda</taxon>
        <taxon>Cyclophyllidea</taxon>
        <taxon>Taeniidae</taxon>
        <taxon>Echinococcus</taxon>
        <taxon>Echinococcus granulosus group</taxon>
    </lineage>
</organism>
<evidence type="ECO:0000313" key="1">
    <source>
        <dbReference type="EMBL" id="EUB64411.1"/>
    </source>
</evidence>
<dbReference type="Proteomes" id="UP000019149">
    <property type="component" value="Unassembled WGS sequence"/>
</dbReference>
<dbReference type="RefSeq" id="XP_024355607.1">
    <property type="nucleotide sequence ID" value="XM_024490204.1"/>
</dbReference>
<dbReference type="GeneID" id="36336670"/>
<comment type="caution">
    <text evidence="1">The sequence shown here is derived from an EMBL/GenBank/DDBJ whole genome shotgun (WGS) entry which is preliminary data.</text>
</comment>
<dbReference type="KEGG" id="egl:EGR_00955"/>
<keyword evidence="2" id="KW-1185">Reference proteome</keyword>
<dbReference type="AlphaFoldDB" id="W6UUS7"/>
<name>W6UUS7_ECHGR</name>
<sequence>MCCQWRTFKDNYSQFNERSLTRPMSANPSLIPIPRLNIPSESVSTTSSVSDDAPPIAVKKDVEDTVAVDEKEAEVETCGFNLQALNAEQTSLSWTCDAFSKESDHMGTGWMIEYSKTVAAANLVRDKKGILEARQKFPSKHISALDVELARILHTHEAETQRMASPFIT</sequence>
<dbReference type="CTD" id="36336670"/>
<evidence type="ECO:0000313" key="2">
    <source>
        <dbReference type="Proteomes" id="UP000019149"/>
    </source>
</evidence>
<gene>
    <name evidence="1" type="ORF">EGR_00955</name>
</gene>
<dbReference type="OrthoDB" id="10573048at2759"/>
<proteinExistence type="predicted"/>